<dbReference type="Pfam" id="PF03441">
    <property type="entry name" value="FAD_binding_7"/>
    <property type="match status" value="1"/>
</dbReference>
<dbReference type="InterPro" id="IPR002081">
    <property type="entry name" value="Cryptochrome/DNA_photolyase_1"/>
</dbReference>
<gene>
    <name evidence="9" type="ORF">GR316_05900</name>
</gene>
<keyword evidence="3 5" id="KW-0274">FAD</keyword>
<dbReference type="EMBL" id="CP047289">
    <property type="protein sequence ID" value="QUS35833.1"/>
    <property type="molecule type" value="Genomic_DNA"/>
</dbReference>
<evidence type="ECO:0000313" key="9">
    <source>
        <dbReference type="EMBL" id="QUS35833.1"/>
    </source>
</evidence>
<dbReference type="GO" id="GO:0071949">
    <property type="term" value="F:FAD binding"/>
    <property type="evidence" value="ECO:0007669"/>
    <property type="project" value="TreeGrafter"/>
</dbReference>
<feature type="site" description="Electron transfer via tryptophanyl radical" evidence="6">
    <location>
        <position position="301"/>
    </location>
</feature>
<feature type="domain" description="Photolyase/cryptochrome alpha/beta" evidence="8">
    <location>
        <begin position="3"/>
        <end position="128"/>
    </location>
</feature>
<dbReference type="KEGG" id="fap:GR316_05900"/>
<dbReference type="InterPro" id="IPR018394">
    <property type="entry name" value="DNA_photolyase_1_CS_C"/>
</dbReference>
<evidence type="ECO:0000259" key="8">
    <source>
        <dbReference type="PROSITE" id="PS51645"/>
    </source>
</evidence>
<accession>A0A8J8SKW8</accession>
<dbReference type="SUPFAM" id="SSF48173">
    <property type="entry name" value="Cryptochrome/photolyase FAD-binding domain"/>
    <property type="match status" value="1"/>
</dbReference>
<keyword evidence="4 7" id="KW-0157">Chromophore</keyword>
<dbReference type="Gene3D" id="1.10.579.10">
    <property type="entry name" value="DNA Cyclobutane Dipyrimidine Photolyase, subunit A, domain 3"/>
    <property type="match status" value="1"/>
</dbReference>
<name>A0A8J8SKW8_9RHOB</name>
<evidence type="ECO:0000256" key="3">
    <source>
        <dbReference type="ARBA" id="ARBA00022827"/>
    </source>
</evidence>
<dbReference type="InterPro" id="IPR036155">
    <property type="entry name" value="Crypto/Photolyase_N_sf"/>
</dbReference>
<dbReference type="PROSITE" id="PS51645">
    <property type="entry name" value="PHR_CRY_ALPHA_BETA"/>
    <property type="match status" value="1"/>
</dbReference>
<dbReference type="Gene3D" id="1.25.40.80">
    <property type="match status" value="1"/>
</dbReference>
<dbReference type="PRINTS" id="PR00147">
    <property type="entry name" value="DNAPHOTLYASE"/>
</dbReference>
<reference evidence="9" key="1">
    <citation type="submission" date="2020-01" db="EMBL/GenBank/DDBJ databases">
        <authorList>
            <person name="Yang Y."/>
            <person name="Kwon Y.M."/>
        </authorList>
    </citation>
    <scope>NUCLEOTIDE SEQUENCE</scope>
    <source>
        <strain evidence="9">PG104</strain>
    </source>
</reference>
<evidence type="ECO:0000256" key="2">
    <source>
        <dbReference type="ARBA" id="ARBA00022630"/>
    </source>
</evidence>
<feature type="binding site" evidence="5">
    <location>
        <begin position="232"/>
        <end position="236"/>
    </location>
    <ligand>
        <name>FAD</name>
        <dbReference type="ChEBI" id="CHEBI:57692"/>
    </ligand>
</feature>
<comment type="cofactor">
    <cofactor evidence="5">
        <name>FAD</name>
        <dbReference type="ChEBI" id="CHEBI:57692"/>
    </cofactor>
    <text evidence="5">Binds 1 FAD per subunit.</text>
</comment>
<protein>
    <submittedName>
        <fullName evidence="9">Deoxyribodipyrimidine photo-lyase</fullName>
    </submittedName>
</protein>
<dbReference type="AlphaFoldDB" id="A0A8J8SKW8"/>
<dbReference type="InterPro" id="IPR014729">
    <property type="entry name" value="Rossmann-like_a/b/a_fold"/>
</dbReference>
<evidence type="ECO:0000256" key="6">
    <source>
        <dbReference type="PIRSR" id="PIRSR602081-2"/>
    </source>
</evidence>
<evidence type="ECO:0000256" key="1">
    <source>
        <dbReference type="ARBA" id="ARBA00001932"/>
    </source>
</evidence>
<dbReference type="Proteomes" id="UP000679284">
    <property type="component" value="Chromosome"/>
</dbReference>
<dbReference type="InterPro" id="IPR005101">
    <property type="entry name" value="Cryptochr/Photolyase_FAD-bd"/>
</dbReference>
<dbReference type="GO" id="GO:0006139">
    <property type="term" value="P:nucleobase-containing compound metabolic process"/>
    <property type="evidence" value="ECO:0007669"/>
    <property type="project" value="UniProtKB-ARBA"/>
</dbReference>
<evidence type="ECO:0000256" key="5">
    <source>
        <dbReference type="PIRSR" id="PIRSR602081-1"/>
    </source>
</evidence>
<feature type="binding site" evidence="5">
    <location>
        <begin position="367"/>
        <end position="369"/>
    </location>
    <ligand>
        <name>FAD</name>
        <dbReference type="ChEBI" id="CHEBI:57692"/>
    </ligand>
</feature>
<evidence type="ECO:0000256" key="7">
    <source>
        <dbReference type="RuleBase" id="RU004182"/>
    </source>
</evidence>
<evidence type="ECO:0000256" key="4">
    <source>
        <dbReference type="ARBA" id="ARBA00022991"/>
    </source>
</evidence>
<organism evidence="9 10">
    <name type="scientific">Falsirhodobacter algicola</name>
    <dbReference type="NCBI Taxonomy" id="2692330"/>
    <lineage>
        <taxon>Bacteria</taxon>
        <taxon>Pseudomonadati</taxon>
        <taxon>Pseudomonadota</taxon>
        <taxon>Alphaproteobacteria</taxon>
        <taxon>Rhodobacterales</taxon>
        <taxon>Paracoccaceae</taxon>
        <taxon>Falsirhodobacter</taxon>
    </lineage>
</organism>
<dbReference type="InterPro" id="IPR006050">
    <property type="entry name" value="DNA_photolyase_N"/>
</dbReference>
<dbReference type="PANTHER" id="PTHR11455:SF9">
    <property type="entry name" value="CRYPTOCHROME CIRCADIAN CLOCK 5 ISOFORM X1"/>
    <property type="match status" value="1"/>
</dbReference>
<dbReference type="PROSITE" id="PS00394">
    <property type="entry name" value="DNA_PHOTOLYASES_1_1"/>
    <property type="match status" value="1"/>
</dbReference>
<dbReference type="InterPro" id="IPR036134">
    <property type="entry name" value="Crypto/Photolyase_FAD-like_sf"/>
</dbReference>
<feature type="binding site" evidence="5">
    <location>
        <position position="267"/>
    </location>
    <ligand>
        <name>FAD</name>
        <dbReference type="ChEBI" id="CHEBI:57692"/>
    </ligand>
</feature>
<comment type="similarity">
    <text evidence="7">Belongs to the DNA photolyase family.</text>
</comment>
<comment type="cofactor">
    <cofactor evidence="1">
        <name>(6R)-5,10-methylene-5,6,7,8-tetrahydrofolate</name>
        <dbReference type="ChEBI" id="CHEBI:15636"/>
    </cofactor>
</comment>
<feature type="binding site" evidence="5">
    <location>
        <position position="220"/>
    </location>
    <ligand>
        <name>FAD</name>
        <dbReference type="ChEBI" id="CHEBI:57692"/>
    </ligand>
</feature>
<keyword evidence="2 5" id="KW-0285">Flavoprotein</keyword>
<feature type="site" description="Electron transfer via tryptophanyl radical" evidence="6">
    <location>
        <position position="354"/>
    </location>
</feature>
<dbReference type="GO" id="GO:0009416">
    <property type="term" value="P:response to light stimulus"/>
    <property type="evidence" value="ECO:0007669"/>
    <property type="project" value="TreeGrafter"/>
</dbReference>
<dbReference type="Pfam" id="PF00875">
    <property type="entry name" value="DNA_photolyase"/>
    <property type="match status" value="1"/>
</dbReference>
<dbReference type="Gene3D" id="3.40.50.620">
    <property type="entry name" value="HUPs"/>
    <property type="match status" value="1"/>
</dbReference>
<keyword evidence="10" id="KW-1185">Reference proteome</keyword>
<dbReference type="PANTHER" id="PTHR11455">
    <property type="entry name" value="CRYPTOCHROME"/>
    <property type="match status" value="1"/>
</dbReference>
<dbReference type="SUPFAM" id="SSF52425">
    <property type="entry name" value="Cryptochrome/photolyase, N-terminal domain"/>
    <property type="match status" value="1"/>
</dbReference>
<feature type="site" description="Electron transfer via tryptophanyl radical" evidence="6">
    <location>
        <position position="377"/>
    </location>
</feature>
<evidence type="ECO:0000313" key="10">
    <source>
        <dbReference type="Proteomes" id="UP000679284"/>
    </source>
</evidence>
<proteinExistence type="inferred from homology"/>
<dbReference type="GO" id="GO:0003904">
    <property type="term" value="F:deoxyribodipyrimidine photo-lyase activity"/>
    <property type="evidence" value="ECO:0007669"/>
    <property type="project" value="TreeGrafter"/>
</dbReference>
<sequence>MTGPAILWLRRDLRLSDHPALSAAIASGRPVLPVFVLDPETEALAAAPKWRLGRALEVFAARLEGMGSRLILRRGPAAGVLAEIAEATGAGELHLTRLHDAPSRRRDADVAEALGKRLTVHIHDGHTLHPPEAIRTKTGGAYKVYTPFWNALRQRGVAPPLPTHRDLRAPADWPRSDRLSDWDMGRAMDRGAAVVNEWATVGEEAAALRLRRFITHLDRYPAGRDGMGARDTSGLSENLTYGEIGARTLWHAGLAALQDGTRGAEIFLRELAWRDFAHHLLWHVPHLPERNWRDGWERFPWRPDSPEAEAWRRGQTGEPIVDAAMRELFTTGTMHNRARMITASYLTKHLLTDWRIGLRWFEETLIDWDPASNALNWQWVAGCGPDASPFFRIFNPATQAERFDPERRYRDRWLTDTREARAFLSAVPRSWSLAPPARITPLIGLKEGRDRALAALAGMREG</sequence>
<dbReference type="GO" id="GO:0003677">
    <property type="term" value="F:DNA binding"/>
    <property type="evidence" value="ECO:0007669"/>
    <property type="project" value="TreeGrafter"/>
</dbReference>
<dbReference type="RefSeq" id="WP_211783052.1">
    <property type="nucleotide sequence ID" value="NZ_CP047289.1"/>
</dbReference>
<dbReference type="GO" id="GO:0006950">
    <property type="term" value="P:response to stress"/>
    <property type="evidence" value="ECO:0007669"/>
    <property type="project" value="UniProtKB-ARBA"/>
</dbReference>